<gene>
    <name evidence="1" type="ORF">HDF13_000626</name>
</gene>
<name>A0ACC5NUN6_9BACT</name>
<evidence type="ECO:0000313" key="2">
    <source>
        <dbReference type="Proteomes" id="UP000569005"/>
    </source>
</evidence>
<reference evidence="1" key="1">
    <citation type="submission" date="2020-08" db="EMBL/GenBank/DDBJ databases">
        <title>Genomic Encyclopedia of Type Strains, Phase IV (KMG-V): Genome sequencing to study the core and pangenomes of soil and plant-associated prokaryotes.</title>
        <authorList>
            <person name="Whitman W."/>
        </authorList>
    </citation>
    <scope>NUCLEOTIDE SEQUENCE</scope>
    <source>
        <strain evidence="1">M8UP15</strain>
    </source>
</reference>
<protein>
    <submittedName>
        <fullName evidence="1">Uncharacterized protein YqgV (UPF0045/DUF77 family)</fullName>
    </submittedName>
</protein>
<comment type="caution">
    <text evidence="1">The sequence shown here is derived from an EMBL/GenBank/DDBJ whole genome shotgun (WGS) entry which is preliminary data.</text>
</comment>
<proteinExistence type="predicted"/>
<evidence type="ECO:0000313" key="1">
    <source>
        <dbReference type="EMBL" id="MBB5338293.1"/>
    </source>
</evidence>
<organism evidence="1 2">
    <name type="scientific">Tunturiibacter gelidiferens</name>
    <dbReference type="NCBI Taxonomy" id="3069689"/>
    <lineage>
        <taxon>Bacteria</taxon>
        <taxon>Pseudomonadati</taxon>
        <taxon>Acidobacteriota</taxon>
        <taxon>Terriglobia</taxon>
        <taxon>Terriglobales</taxon>
        <taxon>Acidobacteriaceae</taxon>
        <taxon>Tunturiibacter</taxon>
    </lineage>
</organism>
<dbReference type="EMBL" id="JACHEA010000001">
    <property type="protein sequence ID" value="MBB5338293.1"/>
    <property type="molecule type" value="Genomic_DNA"/>
</dbReference>
<keyword evidence="2" id="KW-1185">Reference proteome</keyword>
<sequence>MSVGSTGTEAQESFVRAIEERIRAEGMTPHTVNRNTFTAGAPLDAVAELMKTCTGAVVIALERTYFAAGIEKRGGAQEHPLSETKLPTPWNQIEAAMAYSKGLPLMVIVEKGLKEEGLLDRGYNWYVQSVVPTPASLISSEFNGVFSSWRTKVNQYAPVQLSKSGGHTDDVADWTVGQLLTNLKPSQLWSMLAALFALIAAAFTLGTKLHGH</sequence>
<dbReference type="Proteomes" id="UP000569005">
    <property type="component" value="Unassembled WGS sequence"/>
</dbReference>
<accession>A0ACC5NUN6</accession>